<accession>A0A6G3SV78</accession>
<keyword evidence="4 8" id="KW-0028">Amino-acid biosynthesis</keyword>
<comment type="similarity">
    <text evidence="2 8">Belongs to the PHP hydrolase family. HisK subfamily.</text>
</comment>
<dbReference type="PANTHER" id="PTHR21039:SF0">
    <property type="entry name" value="HISTIDINOL-PHOSPHATASE"/>
    <property type="match status" value="1"/>
</dbReference>
<dbReference type="GO" id="GO:0004401">
    <property type="term" value="F:histidinol-phosphatase activity"/>
    <property type="evidence" value="ECO:0007669"/>
    <property type="project" value="UniProtKB-UniRule"/>
</dbReference>
<comment type="catalytic activity">
    <reaction evidence="7 8">
        <text>L-histidinol phosphate + H2O = L-histidinol + phosphate</text>
        <dbReference type="Rhea" id="RHEA:14465"/>
        <dbReference type="ChEBI" id="CHEBI:15377"/>
        <dbReference type="ChEBI" id="CHEBI:43474"/>
        <dbReference type="ChEBI" id="CHEBI:57699"/>
        <dbReference type="ChEBI" id="CHEBI:57980"/>
        <dbReference type="EC" id="3.1.3.15"/>
    </reaction>
</comment>
<dbReference type="NCBIfam" id="NF005596">
    <property type="entry name" value="PRK07328.1"/>
    <property type="match status" value="1"/>
</dbReference>
<evidence type="ECO:0000259" key="9">
    <source>
        <dbReference type="Pfam" id="PF02811"/>
    </source>
</evidence>
<comment type="caution">
    <text evidence="10">The sequence shown here is derived from an EMBL/GenBank/DDBJ whole genome shotgun (WGS) entry which is preliminary data.</text>
</comment>
<dbReference type="EC" id="3.1.3.15" evidence="3 8"/>
<evidence type="ECO:0000256" key="5">
    <source>
        <dbReference type="ARBA" id="ARBA00022801"/>
    </source>
</evidence>
<evidence type="ECO:0000256" key="4">
    <source>
        <dbReference type="ARBA" id="ARBA00022605"/>
    </source>
</evidence>
<dbReference type="AlphaFoldDB" id="A0A6G3SV78"/>
<keyword evidence="5 8" id="KW-0378">Hydrolase</keyword>
<dbReference type="InterPro" id="IPR016195">
    <property type="entry name" value="Pol/histidinol_Pase-like"/>
</dbReference>
<dbReference type="GO" id="GO:0005737">
    <property type="term" value="C:cytoplasm"/>
    <property type="evidence" value="ECO:0007669"/>
    <property type="project" value="TreeGrafter"/>
</dbReference>
<dbReference type="UniPathway" id="UPA00031">
    <property type="reaction ID" value="UER00013"/>
</dbReference>
<keyword evidence="6 8" id="KW-0368">Histidine biosynthesis</keyword>
<evidence type="ECO:0000256" key="2">
    <source>
        <dbReference type="ARBA" id="ARBA00009152"/>
    </source>
</evidence>
<protein>
    <recommendedName>
        <fullName evidence="3 8">Histidinol-phosphatase</fullName>
        <shortName evidence="8">HolPase</shortName>
        <ecNumber evidence="3 8">3.1.3.15</ecNumber>
    </recommendedName>
</protein>
<feature type="domain" description="PHP" evidence="9">
    <location>
        <begin position="4"/>
        <end position="198"/>
    </location>
</feature>
<dbReference type="CDD" id="cd12110">
    <property type="entry name" value="PHP_HisPPase_Hisj_like"/>
    <property type="match status" value="1"/>
</dbReference>
<organism evidence="10">
    <name type="scientific">Streptomyces anulatus</name>
    <name type="common">Streptomyces chrysomallus</name>
    <dbReference type="NCBI Taxonomy" id="1892"/>
    <lineage>
        <taxon>Bacteria</taxon>
        <taxon>Bacillati</taxon>
        <taxon>Actinomycetota</taxon>
        <taxon>Actinomycetes</taxon>
        <taxon>Kitasatosporales</taxon>
        <taxon>Streptomycetaceae</taxon>
        <taxon>Streptomyces</taxon>
    </lineage>
</organism>
<comment type="pathway">
    <text evidence="1 8">Amino-acid biosynthesis; L-histidine biosynthesis; L-histidine from 5-phospho-alpha-D-ribose 1-diphosphate: step 8/9.</text>
</comment>
<evidence type="ECO:0000256" key="1">
    <source>
        <dbReference type="ARBA" id="ARBA00004970"/>
    </source>
</evidence>
<evidence type="ECO:0000313" key="10">
    <source>
        <dbReference type="EMBL" id="NEB86894.1"/>
    </source>
</evidence>
<sequence length="268" mass="30568">MRFDLHTHHERCGHARGGLRAYVEAAMECGLDVLGFSDHSPFLGEAEDHYKPWVAMAKSEFPGYLDEAARLRDEYRGRIDIRIGVESDFFPEHVELYRSFYEGFPLDYIIGSVHVMGDMDVFRPERWEGMTETEMRREKERYCDLVAQSARSGMFDILGHIDALRASCPQLESIGTPAEDAMLRAIADADVVMEVNTSGSTKPCGGWYPAPALLERAAFHGVKVTFGSDAHDPERVGEEHEEVRCRLRSLGFREWHVFEKRQREALPL</sequence>
<proteinExistence type="inferred from homology"/>
<dbReference type="InterPro" id="IPR010140">
    <property type="entry name" value="Histidinol_P_phosphatase_HisJ"/>
</dbReference>
<evidence type="ECO:0000256" key="6">
    <source>
        <dbReference type="ARBA" id="ARBA00023102"/>
    </source>
</evidence>
<name>A0A6G3SV78_STRAQ</name>
<dbReference type="NCBIfam" id="TIGR01856">
    <property type="entry name" value="hisJ_fam"/>
    <property type="match status" value="1"/>
</dbReference>
<evidence type="ECO:0000256" key="8">
    <source>
        <dbReference type="RuleBase" id="RU366003"/>
    </source>
</evidence>
<dbReference type="RefSeq" id="WP_164258524.1">
    <property type="nucleotide sequence ID" value="NZ_JAAGLK010000049.1"/>
</dbReference>
<dbReference type="SUPFAM" id="SSF89550">
    <property type="entry name" value="PHP domain-like"/>
    <property type="match status" value="1"/>
</dbReference>
<dbReference type="EMBL" id="JAAGMK010000645">
    <property type="protein sequence ID" value="NEB86894.1"/>
    <property type="molecule type" value="Genomic_DNA"/>
</dbReference>
<dbReference type="Gene3D" id="3.20.20.140">
    <property type="entry name" value="Metal-dependent hydrolases"/>
    <property type="match status" value="1"/>
</dbReference>
<dbReference type="InterPro" id="IPR004013">
    <property type="entry name" value="PHP_dom"/>
</dbReference>
<dbReference type="Pfam" id="PF02811">
    <property type="entry name" value="PHP"/>
    <property type="match status" value="1"/>
</dbReference>
<evidence type="ECO:0000256" key="3">
    <source>
        <dbReference type="ARBA" id="ARBA00013085"/>
    </source>
</evidence>
<gene>
    <name evidence="10" type="ORF">G3I43_22345</name>
</gene>
<dbReference type="PANTHER" id="PTHR21039">
    <property type="entry name" value="HISTIDINOL PHOSPHATASE-RELATED"/>
    <property type="match status" value="1"/>
</dbReference>
<dbReference type="GO" id="GO:0000105">
    <property type="term" value="P:L-histidine biosynthetic process"/>
    <property type="evidence" value="ECO:0007669"/>
    <property type="project" value="UniProtKB-UniRule"/>
</dbReference>
<evidence type="ECO:0000256" key="7">
    <source>
        <dbReference type="ARBA" id="ARBA00049158"/>
    </source>
</evidence>
<reference evidence="10" key="1">
    <citation type="submission" date="2020-01" db="EMBL/GenBank/DDBJ databases">
        <title>Insect and environment-associated Actinomycetes.</title>
        <authorList>
            <person name="Currrie C."/>
            <person name="Chevrette M."/>
            <person name="Carlson C."/>
            <person name="Stubbendieck R."/>
            <person name="Wendt-Pienkowski E."/>
        </authorList>
    </citation>
    <scope>NUCLEOTIDE SEQUENCE</scope>
    <source>
        <strain evidence="10">SID505</strain>
    </source>
</reference>